<dbReference type="InterPro" id="IPR010543">
    <property type="entry name" value="DUF1117"/>
</dbReference>
<proteinExistence type="predicted"/>
<dbReference type="Pfam" id="PF06547">
    <property type="entry name" value="DUF1117"/>
    <property type="match status" value="1"/>
</dbReference>
<feature type="domain" description="DUF1117" evidence="1">
    <location>
        <begin position="67"/>
        <end position="110"/>
    </location>
</feature>
<evidence type="ECO:0000313" key="3">
    <source>
        <dbReference type="Proteomes" id="UP000593579"/>
    </source>
</evidence>
<accession>A0A7J9CL42</accession>
<dbReference type="Proteomes" id="UP000593579">
    <property type="component" value="Unassembled WGS sequence"/>
</dbReference>
<feature type="non-terminal residue" evidence="2">
    <location>
        <position position="127"/>
    </location>
</feature>
<gene>
    <name evidence="2" type="ORF">Gogos_002962</name>
</gene>
<organism evidence="2 3">
    <name type="scientific">Gossypium gossypioides</name>
    <name type="common">Mexican cotton</name>
    <name type="synonym">Selera gossypioides</name>
    <dbReference type="NCBI Taxonomy" id="34282"/>
    <lineage>
        <taxon>Eukaryota</taxon>
        <taxon>Viridiplantae</taxon>
        <taxon>Streptophyta</taxon>
        <taxon>Embryophyta</taxon>
        <taxon>Tracheophyta</taxon>
        <taxon>Spermatophyta</taxon>
        <taxon>Magnoliopsida</taxon>
        <taxon>eudicotyledons</taxon>
        <taxon>Gunneridae</taxon>
        <taxon>Pentapetalae</taxon>
        <taxon>rosids</taxon>
        <taxon>malvids</taxon>
        <taxon>Malvales</taxon>
        <taxon>Malvaceae</taxon>
        <taxon>Malvoideae</taxon>
        <taxon>Gossypium</taxon>
    </lineage>
</organism>
<dbReference type="EMBL" id="JABEZY010000011">
    <property type="protein sequence ID" value="MBA0748994.1"/>
    <property type="molecule type" value="Genomic_DNA"/>
</dbReference>
<evidence type="ECO:0000259" key="1">
    <source>
        <dbReference type="Pfam" id="PF06547"/>
    </source>
</evidence>
<keyword evidence="3" id="KW-1185">Reference proteome</keyword>
<evidence type="ECO:0000313" key="2">
    <source>
        <dbReference type="EMBL" id="MBA0748994.1"/>
    </source>
</evidence>
<protein>
    <recommendedName>
        <fullName evidence="1">DUF1117 domain-containing protein</fullName>
    </recommendedName>
</protein>
<sequence length="127" mass="14649">MQRQLFQMKIQNAERNEQLLVFEVAMKAMSMMEISKIHINNKPCCAVCKEQFWLGVKVLNMPWDHLLPGKGFAMDKFPRRIRGGGENRDFLMVYTEVDGGFSDGGLRQRVGDFFLREDCFTGSSSNF</sequence>
<comment type="caution">
    <text evidence="2">The sequence shown here is derived from an EMBL/GenBank/DDBJ whole genome shotgun (WGS) entry which is preliminary data.</text>
</comment>
<dbReference type="OrthoDB" id="990180at2759"/>
<reference evidence="2 3" key="1">
    <citation type="journal article" date="2019" name="Genome Biol. Evol.">
        <title>Insights into the evolution of the New World diploid cottons (Gossypium, subgenus Houzingenia) based on genome sequencing.</title>
        <authorList>
            <person name="Grover C.E."/>
            <person name="Arick M.A. 2nd"/>
            <person name="Thrash A."/>
            <person name="Conover J.L."/>
            <person name="Sanders W.S."/>
            <person name="Peterson D.G."/>
            <person name="Frelichowski J.E."/>
            <person name="Scheffler J.A."/>
            <person name="Scheffler B.E."/>
            <person name="Wendel J.F."/>
        </authorList>
    </citation>
    <scope>NUCLEOTIDE SEQUENCE [LARGE SCALE GENOMIC DNA]</scope>
    <source>
        <strain evidence="2">5</strain>
        <tissue evidence="2">Leaf</tissue>
    </source>
</reference>
<dbReference type="AlphaFoldDB" id="A0A7J9CL42"/>
<name>A0A7J9CL42_GOSGO</name>